<proteinExistence type="predicted"/>
<keyword evidence="2" id="KW-0067">ATP-binding</keyword>
<feature type="non-terminal residue" evidence="4">
    <location>
        <position position="284"/>
    </location>
</feature>
<dbReference type="GO" id="GO:0016787">
    <property type="term" value="F:hydrolase activity"/>
    <property type="evidence" value="ECO:0007669"/>
    <property type="project" value="UniProtKB-KW"/>
</dbReference>
<gene>
    <name evidence="4" type="ORF">METZ01_LOCUS399460</name>
</gene>
<protein>
    <recommendedName>
        <fullName evidence="3">RecG wedge domain-containing protein</fullName>
    </recommendedName>
</protein>
<dbReference type="PANTHER" id="PTHR47964">
    <property type="entry name" value="ATP-DEPENDENT DNA HELICASE HOMOLOG RECG, CHLOROPLASTIC"/>
    <property type="match status" value="1"/>
</dbReference>
<dbReference type="InterPro" id="IPR033454">
    <property type="entry name" value="RecG_wedge"/>
</dbReference>
<feature type="domain" description="RecG wedge" evidence="3">
    <location>
        <begin position="1"/>
        <end position="141"/>
    </location>
</feature>
<dbReference type="Gene3D" id="2.40.50.140">
    <property type="entry name" value="Nucleic acid-binding proteins"/>
    <property type="match status" value="1"/>
</dbReference>
<organism evidence="4">
    <name type="scientific">marine metagenome</name>
    <dbReference type="NCBI Taxonomy" id="408172"/>
    <lineage>
        <taxon>unclassified sequences</taxon>
        <taxon>metagenomes</taxon>
        <taxon>ecological metagenomes</taxon>
    </lineage>
</organism>
<sequence length="284" mass="32425">LLEYYPRDYIDRSRIKSIGDVGRGKENETVSGEVVKQTHIKPNRPEAKAFGKISIYDGTGIAQLVAFGKRIGYLRKVLSKGEQVIVSGKFERRYGEIQTTNFDFEIIEDEDLDLIHTGRIVPKYPLTANLTQRMIRRWVKIALDEYVDQYPEFVPVDLRKQGGFMDRRTAISEIHFPTSSKHQGMARRRLAFDELLLLEMGLETKKARFENYTNGIAFQADNNLIDEFIQSLPFDLTNAQLRVFEDICDDMESQKPMNRLLQGDVGSGKTIVAALSLIKAIENG</sequence>
<dbReference type="AlphaFoldDB" id="A0A382VJ92"/>
<evidence type="ECO:0000256" key="2">
    <source>
        <dbReference type="ARBA" id="ARBA00022806"/>
    </source>
</evidence>
<keyword evidence="2" id="KW-0347">Helicase</keyword>
<dbReference type="GO" id="GO:0006281">
    <property type="term" value="P:DNA repair"/>
    <property type="evidence" value="ECO:0007669"/>
    <property type="project" value="InterPro"/>
</dbReference>
<dbReference type="SUPFAM" id="SSF52540">
    <property type="entry name" value="P-loop containing nucleoside triphosphate hydrolases"/>
    <property type="match status" value="1"/>
</dbReference>
<evidence type="ECO:0000259" key="3">
    <source>
        <dbReference type="Pfam" id="PF17191"/>
    </source>
</evidence>
<dbReference type="SUPFAM" id="SSF50249">
    <property type="entry name" value="Nucleic acid-binding proteins"/>
    <property type="match status" value="1"/>
</dbReference>
<dbReference type="Gene3D" id="3.40.50.300">
    <property type="entry name" value="P-loop containing nucleotide triphosphate hydrolases"/>
    <property type="match status" value="1"/>
</dbReference>
<dbReference type="GO" id="GO:0003678">
    <property type="term" value="F:DNA helicase activity"/>
    <property type="evidence" value="ECO:0007669"/>
    <property type="project" value="TreeGrafter"/>
</dbReference>
<keyword evidence="1" id="KW-0378">Hydrolase</keyword>
<feature type="non-terminal residue" evidence="4">
    <location>
        <position position="1"/>
    </location>
</feature>
<reference evidence="4" key="1">
    <citation type="submission" date="2018-05" db="EMBL/GenBank/DDBJ databases">
        <authorList>
            <person name="Lanie J.A."/>
            <person name="Ng W.-L."/>
            <person name="Kazmierczak K.M."/>
            <person name="Andrzejewski T.M."/>
            <person name="Davidsen T.M."/>
            <person name="Wayne K.J."/>
            <person name="Tettelin H."/>
            <person name="Glass J.I."/>
            <person name="Rusch D."/>
            <person name="Podicherti R."/>
            <person name="Tsui H.-C.T."/>
            <person name="Winkler M.E."/>
        </authorList>
    </citation>
    <scope>NUCLEOTIDE SEQUENCE</scope>
</reference>
<dbReference type="Pfam" id="PF17191">
    <property type="entry name" value="RecG_wedge"/>
    <property type="match status" value="1"/>
</dbReference>
<evidence type="ECO:0000256" key="1">
    <source>
        <dbReference type="ARBA" id="ARBA00022801"/>
    </source>
</evidence>
<dbReference type="InterPro" id="IPR027417">
    <property type="entry name" value="P-loop_NTPase"/>
</dbReference>
<name>A0A382VJ92_9ZZZZ</name>
<dbReference type="EMBL" id="UINC01152427">
    <property type="protein sequence ID" value="SVD46606.1"/>
    <property type="molecule type" value="Genomic_DNA"/>
</dbReference>
<accession>A0A382VJ92</accession>
<dbReference type="CDD" id="cd04488">
    <property type="entry name" value="RecG_wedge_OBF"/>
    <property type="match status" value="1"/>
</dbReference>
<keyword evidence="2" id="KW-0547">Nucleotide-binding</keyword>
<dbReference type="PANTHER" id="PTHR47964:SF1">
    <property type="entry name" value="ATP-DEPENDENT DNA HELICASE HOMOLOG RECG, CHLOROPLASTIC"/>
    <property type="match status" value="1"/>
</dbReference>
<evidence type="ECO:0000313" key="4">
    <source>
        <dbReference type="EMBL" id="SVD46606.1"/>
    </source>
</evidence>
<dbReference type="InterPro" id="IPR012340">
    <property type="entry name" value="NA-bd_OB-fold"/>
</dbReference>
<dbReference type="InterPro" id="IPR047112">
    <property type="entry name" value="RecG/Mfd"/>
</dbReference>